<dbReference type="EMBL" id="JACDQQ010000612">
    <property type="protein sequence ID" value="MBA0084555.1"/>
    <property type="molecule type" value="Genomic_DNA"/>
</dbReference>
<evidence type="ECO:0000313" key="3">
    <source>
        <dbReference type="Proteomes" id="UP000567293"/>
    </source>
</evidence>
<name>A0A7V8SVU8_9BACT</name>
<evidence type="ECO:0000313" key="2">
    <source>
        <dbReference type="EMBL" id="MBA0084555.1"/>
    </source>
</evidence>
<dbReference type="AlphaFoldDB" id="A0A7V8SVU8"/>
<accession>A0A7V8SVU8</accession>
<keyword evidence="1" id="KW-0472">Membrane</keyword>
<gene>
    <name evidence="2" type="ORF">HRJ53_06140</name>
</gene>
<reference evidence="2" key="1">
    <citation type="submission" date="2020-06" db="EMBL/GenBank/DDBJ databases">
        <title>Legume-microbial interactions unlock mineral nutrients during tropical forest succession.</title>
        <authorList>
            <person name="Epihov D.Z."/>
        </authorList>
    </citation>
    <scope>NUCLEOTIDE SEQUENCE [LARGE SCALE GENOMIC DNA]</scope>
    <source>
        <strain evidence="2">Pan2503</strain>
    </source>
</reference>
<proteinExistence type="predicted"/>
<keyword evidence="1" id="KW-0812">Transmembrane</keyword>
<organism evidence="2 3">
    <name type="scientific">Candidatus Acidiferrum panamense</name>
    <dbReference type="NCBI Taxonomy" id="2741543"/>
    <lineage>
        <taxon>Bacteria</taxon>
        <taxon>Pseudomonadati</taxon>
        <taxon>Acidobacteriota</taxon>
        <taxon>Terriglobia</taxon>
        <taxon>Candidatus Acidiferrales</taxon>
        <taxon>Candidatus Acidiferrum</taxon>
    </lineage>
</organism>
<protein>
    <submittedName>
        <fullName evidence="2">Uncharacterized protein</fullName>
    </submittedName>
</protein>
<keyword evidence="1" id="KW-1133">Transmembrane helix</keyword>
<feature type="transmembrane region" description="Helical" evidence="1">
    <location>
        <begin position="78"/>
        <end position="98"/>
    </location>
</feature>
<sequence length="109" mass="11789">MDRWREADEDARANIRTSLITHAIRYHLVTRFTSLVAVEEVVANVGGESRTVPVPTELPAGMELEKVFGAPATGTADAFLEMLGLILLLFGLVLGIALEQLSRKAEVAA</sequence>
<dbReference type="Proteomes" id="UP000567293">
    <property type="component" value="Unassembled WGS sequence"/>
</dbReference>
<comment type="caution">
    <text evidence="2">The sequence shown here is derived from an EMBL/GenBank/DDBJ whole genome shotgun (WGS) entry which is preliminary data.</text>
</comment>
<evidence type="ECO:0000256" key="1">
    <source>
        <dbReference type="SAM" id="Phobius"/>
    </source>
</evidence>
<keyword evidence="3" id="KW-1185">Reference proteome</keyword>